<reference evidence="1" key="1">
    <citation type="submission" date="2015-08" db="EMBL/GenBank/DDBJ databases">
        <authorList>
            <person name="Babu N.S."/>
            <person name="Beckwith C.J."/>
            <person name="Beseler K.G."/>
            <person name="Brison A."/>
            <person name="Carone J.V."/>
            <person name="Caskin T.P."/>
            <person name="Diamond M."/>
            <person name="Durham M.E."/>
            <person name="Foxe J.M."/>
            <person name="Go M."/>
            <person name="Henderson B.A."/>
            <person name="Jones I.B."/>
            <person name="McGettigan J.A."/>
            <person name="Micheletti S.J."/>
            <person name="Nasrallah M.E."/>
            <person name="Ortiz D."/>
            <person name="Piller C.R."/>
            <person name="Privatt S.R."/>
            <person name="Schneider S.L."/>
            <person name="Sharp S."/>
            <person name="Smith T.C."/>
            <person name="Stanton J.D."/>
            <person name="Ullery H.E."/>
            <person name="Wilson R.J."/>
            <person name="Serrano M.G."/>
            <person name="Buck G."/>
            <person name="Lee V."/>
            <person name="Wang Y."/>
            <person name="Carvalho R."/>
            <person name="Voegtly L."/>
            <person name="Shi R."/>
            <person name="Duckworth R."/>
            <person name="Johnson A."/>
            <person name="Loviza R."/>
            <person name="Walstead R."/>
            <person name="Shah Z."/>
            <person name="Kiflezghi M."/>
            <person name="Wade K."/>
            <person name="Ball S.L."/>
            <person name="Bradley K.W."/>
            <person name="Asai D.J."/>
            <person name="Bowman C.A."/>
            <person name="Russell D.A."/>
            <person name="Pope W.H."/>
            <person name="Jacobs-Sera D."/>
            <person name="Hendrix R.W."/>
            <person name="Hatfull G.F."/>
        </authorList>
    </citation>
    <scope>NUCLEOTIDE SEQUENCE</scope>
</reference>
<proteinExistence type="predicted"/>
<gene>
    <name evidence="1" type="ORF">g.61326</name>
</gene>
<organism evidence="1">
    <name type="scientific">Auxenochlorella protothecoides</name>
    <name type="common">Green microalga</name>
    <name type="synonym">Chlorella protothecoides</name>
    <dbReference type="NCBI Taxonomy" id="3075"/>
    <lineage>
        <taxon>Eukaryota</taxon>
        <taxon>Viridiplantae</taxon>
        <taxon>Chlorophyta</taxon>
        <taxon>core chlorophytes</taxon>
        <taxon>Trebouxiophyceae</taxon>
        <taxon>Chlorellales</taxon>
        <taxon>Chlorellaceae</taxon>
        <taxon>Auxenochlorella</taxon>
    </lineage>
</organism>
<dbReference type="AlphaFoldDB" id="A0A1D2AGY2"/>
<dbReference type="EMBL" id="GDKF01000214">
    <property type="protein sequence ID" value="JAT78408.1"/>
    <property type="molecule type" value="Transcribed_RNA"/>
</dbReference>
<feature type="non-terminal residue" evidence="1">
    <location>
        <position position="1"/>
    </location>
</feature>
<evidence type="ECO:0000313" key="1">
    <source>
        <dbReference type="EMBL" id="JAT78408.1"/>
    </source>
</evidence>
<accession>A0A1D2AGY2</accession>
<name>A0A1D2AGY2_AUXPR</name>
<protein>
    <submittedName>
        <fullName evidence="1">Uncharacterized protein</fullName>
    </submittedName>
</protein>
<sequence>AALRALGQRESLRLLAHLQRWLEVGEGLPRGAAAPGLPTVRDLTHWLSSLLDAGLAQLALSPGAAAPLEALAGLVGPAAREARGWRRARGALEHLARGAPLPGAAAGGLPGMKGAALHAVEVLDLHVA</sequence>